<reference evidence="2" key="1">
    <citation type="submission" date="2021-07" db="EMBL/GenBank/DDBJ databases">
        <title>Draft genome of Mortierella alpina, strain LL118, isolated from an aspen leaf litter sample.</title>
        <authorList>
            <person name="Yang S."/>
            <person name="Vinatzer B.A."/>
        </authorList>
    </citation>
    <scope>NUCLEOTIDE SEQUENCE</scope>
    <source>
        <strain evidence="2">LL118</strain>
    </source>
</reference>
<sequence>MATPIAPPAAFGLVSGTAYASTSPEALEEILDHLDLGSLEQENFRLERAIQQLVQSNKEIAEFIEQERQEQEQEQEQARASGKESQSPGFKPDPEFVQAIEENKEVIAKYERVCAQLMKAISKKRGEERMDEQLEEDVVEECTVAQCGDRGGEQEGDQDGVFL</sequence>
<organism evidence="2 3">
    <name type="scientific">Mortierella alpina</name>
    <name type="common">Oleaginous fungus</name>
    <name type="synonym">Mortierella renispora</name>
    <dbReference type="NCBI Taxonomy" id="64518"/>
    <lineage>
        <taxon>Eukaryota</taxon>
        <taxon>Fungi</taxon>
        <taxon>Fungi incertae sedis</taxon>
        <taxon>Mucoromycota</taxon>
        <taxon>Mortierellomycotina</taxon>
        <taxon>Mortierellomycetes</taxon>
        <taxon>Mortierellales</taxon>
        <taxon>Mortierellaceae</taxon>
        <taxon>Mortierella</taxon>
    </lineage>
</organism>
<evidence type="ECO:0000313" key="2">
    <source>
        <dbReference type="EMBL" id="KAG9325340.1"/>
    </source>
</evidence>
<proteinExistence type="predicted"/>
<gene>
    <name evidence="2" type="ORF">KVV02_006980</name>
</gene>
<evidence type="ECO:0000313" key="3">
    <source>
        <dbReference type="Proteomes" id="UP000717515"/>
    </source>
</evidence>
<protein>
    <submittedName>
        <fullName evidence="2">Uncharacterized protein</fullName>
    </submittedName>
</protein>
<feature type="region of interest" description="Disordered" evidence="1">
    <location>
        <begin position="66"/>
        <end position="96"/>
    </location>
</feature>
<evidence type="ECO:0000256" key="1">
    <source>
        <dbReference type="SAM" id="MobiDB-lite"/>
    </source>
</evidence>
<comment type="caution">
    <text evidence="2">The sequence shown here is derived from an EMBL/GenBank/DDBJ whole genome shotgun (WGS) entry which is preliminary data.</text>
</comment>
<dbReference type="EMBL" id="JAIFTL010000043">
    <property type="protein sequence ID" value="KAG9325340.1"/>
    <property type="molecule type" value="Genomic_DNA"/>
</dbReference>
<name>A0A9P8A7W5_MORAP</name>
<accession>A0A9P8A7W5</accession>
<dbReference type="AlphaFoldDB" id="A0A9P8A7W5"/>
<dbReference type="Proteomes" id="UP000717515">
    <property type="component" value="Unassembled WGS sequence"/>
</dbReference>